<organism evidence="1 4">
    <name type="scientific">Salmonella enterica subsp. enterica serovar Bovismorbificans</name>
    <dbReference type="NCBI Taxonomy" id="58097"/>
    <lineage>
        <taxon>Bacteria</taxon>
        <taxon>Pseudomonadati</taxon>
        <taxon>Pseudomonadota</taxon>
        <taxon>Gammaproteobacteria</taxon>
        <taxon>Enterobacterales</taxon>
        <taxon>Enterobacteriaceae</taxon>
        <taxon>Salmonella</taxon>
    </lineage>
</organism>
<gene>
    <name evidence="1" type="ORF">ERS008198_02302</name>
    <name evidence="2" type="ORF">ERS008202_03803</name>
</gene>
<dbReference type="AlphaFoldDB" id="A0A655CRH5"/>
<evidence type="ECO:0000313" key="1">
    <source>
        <dbReference type="EMBL" id="CNU24918.1"/>
    </source>
</evidence>
<proteinExistence type="predicted"/>
<dbReference type="Proteomes" id="UP000039541">
    <property type="component" value="Unassembled WGS sequence"/>
</dbReference>
<dbReference type="EMBL" id="CQPA01000015">
    <property type="protein sequence ID" value="CNU24918.1"/>
    <property type="molecule type" value="Genomic_DNA"/>
</dbReference>
<accession>A0A655CRH5</accession>
<protein>
    <submittedName>
        <fullName evidence="1">Uncharacterized protein</fullName>
    </submittedName>
</protein>
<dbReference type="EMBL" id="CQPC01000064">
    <property type="protein sequence ID" value="CNU89921.1"/>
    <property type="molecule type" value="Genomic_DNA"/>
</dbReference>
<name>A0A655CRH5_SALET</name>
<evidence type="ECO:0000313" key="2">
    <source>
        <dbReference type="EMBL" id="CNU89921.1"/>
    </source>
</evidence>
<reference evidence="3 4" key="1">
    <citation type="submission" date="2015-03" db="EMBL/GenBank/DDBJ databases">
        <authorList>
            <consortium name="Pathogen Informatics"/>
        </authorList>
    </citation>
    <scope>NUCLEOTIDE SEQUENCE [LARGE SCALE GENOMIC DNA]</scope>
    <source>
        <strain evidence="2 3">3476</strain>
        <strain evidence="1 4">A1104</strain>
    </source>
</reference>
<evidence type="ECO:0000313" key="4">
    <source>
        <dbReference type="Proteomes" id="UP000041314"/>
    </source>
</evidence>
<dbReference type="Proteomes" id="UP000041314">
    <property type="component" value="Unassembled WGS sequence"/>
</dbReference>
<evidence type="ECO:0000313" key="3">
    <source>
        <dbReference type="Proteomes" id="UP000039541"/>
    </source>
</evidence>
<sequence>MAHGGKERRFRLVGLFCFGARLPVFQHQRMKLRRLRSHLFRQILTMAVQFAHVGAKRFHQTANGIQFADASRLRKRRVNIALQ</sequence>